<proteinExistence type="inferred from homology"/>
<keyword evidence="15" id="KW-0966">Cell projection</keyword>
<comment type="caution">
    <text evidence="15">The sequence shown here is derived from an EMBL/GenBank/DDBJ whole genome shotgun (WGS) entry which is preliminary data.</text>
</comment>
<evidence type="ECO:0000256" key="9">
    <source>
        <dbReference type="ARBA" id="ARBA00022989"/>
    </source>
</evidence>
<keyword evidence="7 13" id="KW-1005">Bacterial flagellum biogenesis</keyword>
<keyword evidence="11 13" id="KW-1006">Bacterial flagellum protein export</keyword>
<reference evidence="15" key="1">
    <citation type="submission" date="2023-07" db="EMBL/GenBank/DDBJ databases">
        <title>Genomic Encyclopedia of Type Strains, Phase IV (KMG-IV): sequencing the most valuable type-strain genomes for metagenomic binning, comparative biology and taxonomic classification.</title>
        <authorList>
            <person name="Goeker M."/>
        </authorList>
    </citation>
    <scope>NUCLEOTIDE SEQUENCE</scope>
    <source>
        <strain evidence="15">DSM 21202</strain>
    </source>
</reference>
<dbReference type="InterPro" id="IPR029025">
    <property type="entry name" value="T3SS_substrate_exporter_C"/>
</dbReference>
<dbReference type="AlphaFoldDB" id="A0AAE3VSZ1"/>
<keyword evidence="9 13" id="KW-1133">Transmembrane helix</keyword>
<evidence type="ECO:0000256" key="6">
    <source>
        <dbReference type="ARBA" id="ARBA00022692"/>
    </source>
</evidence>
<dbReference type="Pfam" id="PF01312">
    <property type="entry name" value="Bac_export_2"/>
    <property type="match status" value="1"/>
</dbReference>
<accession>A0AAE3VSZ1</accession>
<dbReference type="PANTHER" id="PTHR30531">
    <property type="entry name" value="FLAGELLAR BIOSYNTHETIC PROTEIN FLHB"/>
    <property type="match status" value="1"/>
</dbReference>
<evidence type="ECO:0000256" key="14">
    <source>
        <dbReference type="SAM" id="MobiDB-lite"/>
    </source>
</evidence>
<feature type="region of interest" description="Disordered" evidence="14">
    <location>
        <begin position="1"/>
        <end position="22"/>
    </location>
</feature>
<dbReference type="FunFam" id="3.40.1690.10:FF:000001">
    <property type="entry name" value="Flagellar biosynthetic protein FlhB"/>
    <property type="match status" value="1"/>
</dbReference>
<keyword evidence="5 13" id="KW-1003">Cell membrane</keyword>
<evidence type="ECO:0000256" key="5">
    <source>
        <dbReference type="ARBA" id="ARBA00022475"/>
    </source>
</evidence>
<evidence type="ECO:0000256" key="13">
    <source>
        <dbReference type="RuleBase" id="RU364091"/>
    </source>
</evidence>
<evidence type="ECO:0000313" key="16">
    <source>
        <dbReference type="Proteomes" id="UP001229244"/>
    </source>
</evidence>
<organism evidence="15 16">
    <name type="scientific">Amorphus orientalis</name>
    <dbReference type="NCBI Taxonomy" id="649198"/>
    <lineage>
        <taxon>Bacteria</taxon>
        <taxon>Pseudomonadati</taxon>
        <taxon>Pseudomonadota</taxon>
        <taxon>Alphaproteobacteria</taxon>
        <taxon>Hyphomicrobiales</taxon>
        <taxon>Amorphaceae</taxon>
        <taxon>Amorphus</taxon>
    </lineage>
</organism>
<dbReference type="GO" id="GO:0009306">
    <property type="term" value="P:protein secretion"/>
    <property type="evidence" value="ECO:0007669"/>
    <property type="project" value="InterPro"/>
</dbReference>
<feature type="transmembrane region" description="Helical" evidence="13">
    <location>
        <begin position="90"/>
        <end position="112"/>
    </location>
</feature>
<evidence type="ECO:0000256" key="10">
    <source>
        <dbReference type="ARBA" id="ARBA00023136"/>
    </source>
</evidence>
<comment type="similarity">
    <text evidence="2 13">Belongs to the type III secretion exporter family.</text>
</comment>
<evidence type="ECO:0000256" key="3">
    <source>
        <dbReference type="ARBA" id="ARBA00021622"/>
    </source>
</evidence>
<comment type="subcellular location">
    <subcellularLocation>
        <location evidence="1">Cell membrane</location>
        <topology evidence="1">Multi-pass membrane protein</topology>
    </subcellularLocation>
</comment>
<keyword evidence="10 13" id="KW-0472">Membrane</keyword>
<evidence type="ECO:0000256" key="7">
    <source>
        <dbReference type="ARBA" id="ARBA00022795"/>
    </source>
</evidence>
<keyword evidence="16" id="KW-1185">Reference proteome</keyword>
<keyword evidence="6 13" id="KW-0812">Transmembrane</keyword>
<dbReference type="NCBIfam" id="TIGR00328">
    <property type="entry name" value="flhB"/>
    <property type="match status" value="1"/>
</dbReference>
<dbReference type="Gene3D" id="3.40.1690.10">
    <property type="entry name" value="secretion proteins EscU"/>
    <property type="match status" value="1"/>
</dbReference>
<feature type="transmembrane region" description="Helical" evidence="13">
    <location>
        <begin position="195"/>
        <end position="216"/>
    </location>
</feature>
<name>A0AAE3VSZ1_9HYPH</name>
<dbReference type="PRINTS" id="PR00950">
    <property type="entry name" value="TYPE3IMSPROT"/>
</dbReference>
<dbReference type="PANTHER" id="PTHR30531:SF12">
    <property type="entry name" value="FLAGELLAR BIOSYNTHETIC PROTEIN FLHB"/>
    <property type="match status" value="1"/>
</dbReference>
<evidence type="ECO:0000256" key="8">
    <source>
        <dbReference type="ARBA" id="ARBA00022927"/>
    </source>
</evidence>
<keyword evidence="15" id="KW-0282">Flagellum</keyword>
<sequence length="360" mass="39924">MAEDQDKDSKTEEASEKKISDALEKGNTPFSKEAPIFASLLGILLVMSFLLAEKVPELAIKLSRLFGEAGDMMIGDGSDAVVLLIDISKLMALFILPIVALLAVFGLFASLSQNAPRIVGERIRPQWNRISPASGWKRVFGVQGMVEFLRALAKFGLVGVITVMLLRNEIVGVINAVTTDPTLLPSQILSLSTRLVAAVCAATILLVAADLLWSRFKWRKDLRMSRKEQKDEMKQMEGDPLVKARMRSLARDRARHRMLTNVPEATLIITNPTHYAIALRYRQDEGGAPLVVAKGADLVALKIREIATQHEIPIIEDKPLARSLYDAVEVDQWIPPEFYTAVARIIYYIYSHPGGGRVEH</sequence>
<keyword evidence="15" id="KW-0969">Cilium</keyword>
<feature type="compositionally biased region" description="Basic and acidic residues" evidence="14">
    <location>
        <begin position="7"/>
        <end position="22"/>
    </location>
</feature>
<keyword evidence="8 13" id="KW-0653">Protein transport</keyword>
<dbReference type="InterPro" id="IPR006135">
    <property type="entry name" value="T3SS_substrate_exporter"/>
</dbReference>
<evidence type="ECO:0000256" key="4">
    <source>
        <dbReference type="ARBA" id="ARBA00022448"/>
    </source>
</evidence>
<feature type="transmembrane region" description="Helical" evidence="13">
    <location>
        <begin position="155"/>
        <end position="175"/>
    </location>
</feature>
<dbReference type="SUPFAM" id="SSF160544">
    <property type="entry name" value="EscU C-terminal domain-like"/>
    <property type="match status" value="1"/>
</dbReference>
<dbReference type="EMBL" id="JAUSUL010000006">
    <property type="protein sequence ID" value="MDQ0317588.1"/>
    <property type="molecule type" value="Genomic_DNA"/>
</dbReference>
<dbReference type="GO" id="GO:0005886">
    <property type="term" value="C:plasma membrane"/>
    <property type="evidence" value="ECO:0007669"/>
    <property type="project" value="UniProtKB-SubCell"/>
</dbReference>
<dbReference type="Gene3D" id="6.10.250.2080">
    <property type="match status" value="1"/>
</dbReference>
<evidence type="ECO:0000313" key="15">
    <source>
        <dbReference type="EMBL" id="MDQ0317588.1"/>
    </source>
</evidence>
<evidence type="ECO:0000256" key="2">
    <source>
        <dbReference type="ARBA" id="ARBA00010690"/>
    </source>
</evidence>
<gene>
    <name evidence="13" type="primary">flhB</name>
    <name evidence="15" type="ORF">J2S73_004074</name>
</gene>
<feature type="transmembrane region" description="Helical" evidence="13">
    <location>
        <begin position="34"/>
        <end position="52"/>
    </location>
</feature>
<evidence type="ECO:0000256" key="1">
    <source>
        <dbReference type="ARBA" id="ARBA00004651"/>
    </source>
</evidence>
<evidence type="ECO:0000256" key="11">
    <source>
        <dbReference type="ARBA" id="ARBA00023225"/>
    </source>
</evidence>
<dbReference type="GO" id="GO:0044780">
    <property type="term" value="P:bacterial-type flagellum assembly"/>
    <property type="evidence" value="ECO:0007669"/>
    <property type="project" value="InterPro"/>
</dbReference>
<dbReference type="InterPro" id="IPR006136">
    <property type="entry name" value="FlhB"/>
</dbReference>
<dbReference type="Proteomes" id="UP001229244">
    <property type="component" value="Unassembled WGS sequence"/>
</dbReference>
<comment type="function">
    <text evidence="12 13">Required for formation of the rod structure in the basal body of the flagellar apparatus. Together with FliI and FliH, may constitute the export apparatus of flagellin.</text>
</comment>
<evidence type="ECO:0000256" key="12">
    <source>
        <dbReference type="ARBA" id="ARBA00025078"/>
    </source>
</evidence>
<protein>
    <recommendedName>
        <fullName evidence="3 13">Flagellar biosynthetic protein FlhB</fullName>
    </recommendedName>
</protein>
<keyword evidence="4 13" id="KW-0813">Transport</keyword>
<dbReference type="RefSeq" id="WP_306887512.1">
    <property type="nucleotide sequence ID" value="NZ_JAUSUL010000006.1"/>
</dbReference>